<gene>
    <name evidence="1" type="ORF">I551_3898</name>
</gene>
<sequence>MSKDTVSRITDRVSRDDRLAYRPLERVYAAVLSTPARQDPRRPSRPRPVYAAVGSIWPDTVTCWACGR</sequence>
<reference evidence="1 2" key="1">
    <citation type="submission" date="2014-01" db="EMBL/GenBank/DDBJ databases">
        <authorList>
            <person name="Dobos K."/>
            <person name="Lenaerts A."/>
            <person name="Ordway D."/>
            <person name="DeGroote M.A."/>
            <person name="Parker T."/>
            <person name="Sizemore C."/>
            <person name="Tallon L.J."/>
            <person name="Sadzewicz L.K."/>
            <person name="Sengamalay N."/>
            <person name="Fraser C.M."/>
            <person name="Hine E."/>
            <person name="Shefchek K.A."/>
            <person name="Das S.P."/>
            <person name="Tettelin H."/>
        </authorList>
    </citation>
    <scope>NUCLEOTIDE SEQUENCE [LARGE SCALE GENOMIC DNA]</scope>
    <source>
        <strain evidence="1 2">Harvey</strain>
    </source>
</reference>
<dbReference type="Proteomes" id="UP000020681">
    <property type="component" value="Unassembled WGS sequence"/>
</dbReference>
<accession>A0ABN0QY23</accession>
<comment type="caution">
    <text evidence="1">The sequence shown here is derived from an EMBL/GenBank/DDBJ whole genome shotgun (WGS) entry which is preliminary data.</text>
</comment>
<name>A0ABN0QY23_MYCUL</name>
<evidence type="ECO:0000313" key="1">
    <source>
        <dbReference type="EMBL" id="EUA89571.1"/>
    </source>
</evidence>
<proteinExistence type="predicted"/>
<organism evidence="1 2">
    <name type="scientific">Mycobacterium ulcerans str. Harvey</name>
    <dbReference type="NCBI Taxonomy" id="1299332"/>
    <lineage>
        <taxon>Bacteria</taxon>
        <taxon>Bacillati</taxon>
        <taxon>Actinomycetota</taxon>
        <taxon>Actinomycetes</taxon>
        <taxon>Mycobacteriales</taxon>
        <taxon>Mycobacteriaceae</taxon>
        <taxon>Mycobacterium</taxon>
        <taxon>Mycobacterium ulcerans group</taxon>
    </lineage>
</organism>
<protein>
    <submittedName>
        <fullName evidence="1">Transposase domain protein</fullName>
    </submittedName>
</protein>
<keyword evidence="2" id="KW-1185">Reference proteome</keyword>
<dbReference type="EMBL" id="JAOL01000120">
    <property type="protein sequence ID" value="EUA89571.1"/>
    <property type="molecule type" value="Genomic_DNA"/>
</dbReference>
<evidence type="ECO:0000313" key="2">
    <source>
        <dbReference type="Proteomes" id="UP000020681"/>
    </source>
</evidence>